<keyword evidence="1" id="KW-0560">Oxidoreductase</keyword>
<dbReference type="AlphaFoldDB" id="Q0VMQ1"/>
<accession>Q0VMQ1</accession>
<dbReference type="HOGENOM" id="CLU_197100_0_0_6"/>
<dbReference type="EMBL" id="AM286690">
    <property type="protein sequence ID" value="CAL17547.1"/>
    <property type="molecule type" value="Genomic_DNA"/>
</dbReference>
<organism evidence="1 2">
    <name type="scientific">Alcanivorax borkumensis (strain ATCC 700651 / DSM 11573 / NCIMB 13689 / SK2)</name>
    <dbReference type="NCBI Taxonomy" id="393595"/>
    <lineage>
        <taxon>Bacteria</taxon>
        <taxon>Pseudomonadati</taxon>
        <taxon>Pseudomonadota</taxon>
        <taxon>Gammaproteobacteria</taxon>
        <taxon>Oceanospirillales</taxon>
        <taxon>Alcanivoracaceae</taxon>
        <taxon>Alcanivorax</taxon>
    </lineage>
</organism>
<dbReference type="PANTHER" id="PTHR43571">
    <property type="entry name" value="NADP-SPECIFIC GLUTAMATE DEHYDROGENASE 1-RELATED"/>
    <property type="match status" value="1"/>
</dbReference>
<proteinExistence type="predicted"/>
<dbReference type="GO" id="GO:0005829">
    <property type="term" value="C:cytosol"/>
    <property type="evidence" value="ECO:0007669"/>
    <property type="project" value="TreeGrafter"/>
</dbReference>
<dbReference type="EC" id="1.4.1.4" evidence="1"/>
<dbReference type="PANTHER" id="PTHR43571:SF1">
    <property type="entry name" value="NADP-SPECIFIC GLUTAMATE DEHYDROGENASE 1-RELATED"/>
    <property type="match status" value="1"/>
</dbReference>
<dbReference type="eggNOG" id="COG0334">
    <property type="taxonomic scope" value="Bacteria"/>
</dbReference>
<dbReference type="SUPFAM" id="SSF53223">
    <property type="entry name" value="Aminoacid dehydrogenase-like, N-terminal domain"/>
    <property type="match status" value="1"/>
</dbReference>
<evidence type="ECO:0000313" key="2">
    <source>
        <dbReference type="Proteomes" id="UP000008871"/>
    </source>
</evidence>
<gene>
    <name evidence="1" type="primary">gdhA</name>
    <name evidence="1" type="ordered locus">ABO_2099</name>
</gene>
<sequence length="64" mass="7572">MTSGLESFLQQIKRRDPEQAAFHQASEEVLRSLWPFLKLQPKYQSMGLLERLVEPERVIQFRIA</sequence>
<dbReference type="InterPro" id="IPR050724">
    <property type="entry name" value="Glu_Leu_Phe_Val_DH"/>
</dbReference>
<reference evidence="1 2" key="1">
    <citation type="journal article" date="2006" name="Nat. Biotechnol.">
        <title>Genome sequence of the ubiquitous hydrocarbon-degrading marine bacterium Alcanivorax borkumensis.</title>
        <authorList>
            <person name="Schneiker S."/>
            <person name="Martins dos Santos V.A.P."/>
            <person name="Bartels D."/>
            <person name="Bekel T."/>
            <person name="Brecht M."/>
            <person name="Buhrmester J."/>
            <person name="Chernikova T.N."/>
            <person name="Denaro R."/>
            <person name="Ferrer M."/>
            <person name="Gertler C."/>
            <person name="Goesmann A."/>
            <person name="Golyshina O.V."/>
            <person name="Kaminski F."/>
            <person name="Khachane A.N."/>
            <person name="Lang S."/>
            <person name="Linke B."/>
            <person name="McHardy A.C."/>
            <person name="Meyer F."/>
            <person name="Nechitaylo T."/>
            <person name="Puehler A."/>
            <person name="Regenhardt D."/>
            <person name="Rupp O."/>
            <person name="Sabirova J.S."/>
            <person name="Selbitschka W."/>
            <person name="Yakimov M.M."/>
            <person name="Timmis K.N."/>
            <person name="Vorhoelter F.-J."/>
            <person name="Weidner S."/>
            <person name="Kaiser O."/>
            <person name="Golyshin P.N."/>
        </authorList>
    </citation>
    <scope>NUCLEOTIDE SEQUENCE [LARGE SCALE GENOMIC DNA]</scope>
    <source>
        <strain evidence="2">ATCC 700651 / DSM 11573 / NCIMB 13689 / SK2</strain>
    </source>
</reference>
<dbReference type="GO" id="GO:0006537">
    <property type="term" value="P:glutamate biosynthetic process"/>
    <property type="evidence" value="ECO:0007669"/>
    <property type="project" value="TreeGrafter"/>
</dbReference>
<keyword evidence="2" id="KW-1185">Reference proteome</keyword>
<dbReference type="KEGG" id="abo:ABO_2099"/>
<name>Q0VMQ1_ALCBS</name>
<dbReference type="InterPro" id="IPR046346">
    <property type="entry name" value="Aminoacid_DH-like_N_sf"/>
</dbReference>
<dbReference type="GO" id="GO:0004354">
    <property type="term" value="F:glutamate dehydrogenase (NADP+) activity"/>
    <property type="evidence" value="ECO:0007669"/>
    <property type="project" value="UniProtKB-EC"/>
</dbReference>
<dbReference type="Proteomes" id="UP000008871">
    <property type="component" value="Chromosome"/>
</dbReference>
<evidence type="ECO:0000313" key="1">
    <source>
        <dbReference type="EMBL" id="CAL17547.1"/>
    </source>
</evidence>
<protein>
    <submittedName>
        <fullName evidence="1">Glutamate dehydrogenase</fullName>
        <ecNumber evidence="1">1.4.1.4</ecNumber>
    </submittedName>
</protein>
<dbReference type="STRING" id="393595.ABO_2099"/>
<dbReference type="Gene3D" id="1.10.285.10">
    <property type="entry name" value="Glutamate Dehydrogenase, chain A, domain 3"/>
    <property type="match status" value="1"/>
</dbReference>